<evidence type="ECO:0000313" key="2">
    <source>
        <dbReference type="EMBL" id="MCK7593172.1"/>
    </source>
</evidence>
<dbReference type="Gene3D" id="3.40.1580.10">
    <property type="entry name" value="SMI1/KNR4-like"/>
    <property type="match status" value="1"/>
</dbReference>
<dbReference type="Proteomes" id="UP001431449">
    <property type="component" value="Unassembled WGS sequence"/>
</dbReference>
<dbReference type="RefSeq" id="WP_248206327.1">
    <property type="nucleotide sequence ID" value="NZ_JALNMH010000003.1"/>
</dbReference>
<sequence>MEPDEFAKAVAASQNNETWLLFPVPVPEEAISKAEALLGVQLPADYKHILHDYGAGDFHYVELLTPAVGSGGGLVGENEELRARGVEGFVAVSPNGCGDYYGFRSIGGRCTPEVYFWDHEVESISDDPVAGSILDFLRDNALVSSTDMRLVATGREHLVIKWWWW</sequence>
<evidence type="ECO:0000313" key="3">
    <source>
        <dbReference type="Proteomes" id="UP001431449"/>
    </source>
</evidence>
<organism evidence="2 3">
    <name type="scientific">Pseudomarimonas salicorniae</name>
    <dbReference type="NCBI Taxonomy" id="2933270"/>
    <lineage>
        <taxon>Bacteria</taxon>
        <taxon>Pseudomonadati</taxon>
        <taxon>Pseudomonadota</taxon>
        <taxon>Gammaproteobacteria</taxon>
        <taxon>Lysobacterales</taxon>
        <taxon>Lysobacteraceae</taxon>
        <taxon>Pseudomarimonas</taxon>
    </lineage>
</organism>
<accession>A0ABT0GGI5</accession>
<dbReference type="InterPro" id="IPR037883">
    <property type="entry name" value="Knr4/Smi1-like_sf"/>
</dbReference>
<feature type="domain" description="Knr4/Smi1-like" evidence="1">
    <location>
        <begin position="25"/>
        <end position="139"/>
    </location>
</feature>
<comment type="caution">
    <text evidence="2">The sequence shown here is derived from an EMBL/GenBank/DDBJ whole genome shotgun (WGS) entry which is preliminary data.</text>
</comment>
<dbReference type="InterPro" id="IPR018958">
    <property type="entry name" value="Knr4/Smi1-like_dom"/>
</dbReference>
<dbReference type="EMBL" id="JALNMH010000003">
    <property type="protein sequence ID" value="MCK7593172.1"/>
    <property type="molecule type" value="Genomic_DNA"/>
</dbReference>
<gene>
    <name evidence="2" type="ORF">M0G41_05750</name>
</gene>
<evidence type="ECO:0000259" key="1">
    <source>
        <dbReference type="SMART" id="SM00860"/>
    </source>
</evidence>
<keyword evidence="3" id="KW-1185">Reference proteome</keyword>
<dbReference type="SMART" id="SM00860">
    <property type="entry name" value="SMI1_KNR4"/>
    <property type="match status" value="1"/>
</dbReference>
<dbReference type="SUPFAM" id="SSF160631">
    <property type="entry name" value="SMI1/KNR4-like"/>
    <property type="match status" value="1"/>
</dbReference>
<protein>
    <submittedName>
        <fullName evidence="2">SMI1/KNR4 family protein</fullName>
    </submittedName>
</protein>
<name>A0ABT0GGI5_9GAMM</name>
<reference evidence="2" key="1">
    <citation type="submission" date="2022-04" db="EMBL/GenBank/DDBJ databases">
        <title>Lysobacter sp. CAU 1642 isolated from sea sand.</title>
        <authorList>
            <person name="Kim W."/>
        </authorList>
    </citation>
    <scope>NUCLEOTIDE SEQUENCE</scope>
    <source>
        <strain evidence="2">CAU 1642</strain>
    </source>
</reference>
<proteinExistence type="predicted"/>
<dbReference type="Pfam" id="PF14568">
    <property type="entry name" value="SUKH_6"/>
    <property type="match status" value="1"/>
</dbReference>